<name>A0ABN1KFF0_CLOSU</name>
<evidence type="ECO:0000313" key="2">
    <source>
        <dbReference type="Proteomes" id="UP001501047"/>
    </source>
</evidence>
<dbReference type="EMBL" id="BAAACI010000001">
    <property type="protein sequence ID" value="GAA0765196.1"/>
    <property type="molecule type" value="Genomic_DNA"/>
</dbReference>
<protein>
    <submittedName>
        <fullName evidence="1">Uncharacterized protein</fullName>
    </submittedName>
</protein>
<comment type="caution">
    <text evidence="1">The sequence shown here is derived from an EMBL/GenBank/DDBJ whole genome shotgun (WGS) entry which is preliminary data.</text>
</comment>
<proteinExistence type="predicted"/>
<keyword evidence="2" id="KW-1185">Reference proteome</keyword>
<sequence length="60" mass="6560">MKCVNNLLCTQGDDSKTNLFFSSSKGNFVVSLAHPIVSYVNGVETVDTNAVIGISYLREY</sequence>
<accession>A0ABN1KFF0</accession>
<organism evidence="1 2">
    <name type="scientific">Clostridium subterminale</name>
    <dbReference type="NCBI Taxonomy" id="1550"/>
    <lineage>
        <taxon>Bacteria</taxon>
        <taxon>Bacillati</taxon>
        <taxon>Bacillota</taxon>
        <taxon>Clostridia</taxon>
        <taxon>Eubacteriales</taxon>
        <taxon>Clostridiaceae</taxon>
        <taxon>Clostridium</taxon>
    </lineage>
</organism>
<reference evidence="1 2" key="1">
    <citation type="journal article" date="2019" name="Int. J. Syst. Evol. Microbiol.">
        <title>The Global Catalogue of Microorganisms (GCM) 10K type strain sequencing project: providing services to taxonomists for standard genome sequencing and annotation.</title>
        <authorList>
            <consortium name="The Broad Institute Genomics Platform"/>
            <consortium name="The Broad Institute Genome Sequencing Center for Infectious Disease"/>
            <person name="Wu L."/>
            <person name="Ma J."/>
        </authorList>
    </citation>
    <scope>NUCLEOTIDE SEQUENCE [LARGE SCALE GENOMIC DNA]</scope>
    <source>
        <strain evidence="1 2">JCM 1417</strain>
    </source>
</reference>
<gene>
    <name evidence="1" type="ORF">GCM10008908_01380</name>
</gene>
<dbReference type="RefSeq" id="WP_343822696.1">
    <property type="nucleotide sequence ID" value="NZ_BAAACI010000001.1"/>
</dbReference>
<evidence type="ECO:0000313" key="1">
    <source>
        <dbReference type="EMBL" id="GAA0765196.1"/>
    </source>
</evidence>
<dbReference type="Proteomes" id="UP001501047">
    <property type="component" value="Unassembled WGS sequence"/>
</dbReference>